<evidence type="ECO:0000313" key="2">
    <source>
        <dbReference type="EMBL" id="QOY53343.1"/>
    </source>
</evidence>
<evidence type="ECO:0008006" key="4">
    <source>
        <dbReference type="Google" id="ProtNLM"/>
    </source>
</evidence>
<gene>
    <name evidence="2" type="ORF">HUE88_06635</name>
</gene>
<sequence>MSISSNMSSIQSHQTMMNTTANNVANVNSDGFVPSSTRMSSDNGSVLANNRKADNTDSTKSQTDLAKEIPDQIIAQNATAVNVTAIKTQDAMFGSLLDIKA</sequence>
<name>A0A7S7LYT7_9BACT</name>
<feature type="region of interest" description="Disordered" evidence="1">
    <location>
        <begin position="27"/>
        <end position="63"/>
    </location>
</feature>
<keyword evidence="3" id="KW-1185">Reference proteome</keyword>
<dbReference type="RefSeq" id="WP_194372339.1">
    <property type="nucleotide sequence ID" value="NZ_CP054492.1"/>
</dbReference>
<feature type="compositionally biased region" description="Polar residues" evidence="1">
    <location>
        <begin position="34"/>
        <end position="48"/>
    </location>
</feature>
<reference evidence="2 3" key="1">
    <citation type="submission" date="2020-05" db="EMBL/GenBank/DDBJ databases">
        <title>Sulfurimonas marisnigri, sp. nov., and Sulfurimonas baltica, sp. nov., manganese oxide reducing chemolithoautotrophs of the class Epsilonproteobacteria isolated from the pelagic redoxclines of the Black and Baltic Seas and emended description of the genus Sulfurimonas.</title>
        <authorList>
            <person name="Henkel J.V."/>
            <person name="Laudan C."/>
            <person name="Werner J."/>
            <person name="Neu T."/>
            <person name="Plewe S."/>
            <person name="Sproer C."/>
            <person name="Bunk B."/>
            <person name="Schulz-Vogt H.N."/>
        </authorList>
    </citation>
    <scope>NUCLEOTIDE SEQUENCE [LARGE SCALE GENOMIC DNA]</scope>
    <source>
        <strain evidence="2 3">GD2</strain>
    </source>
</reference>
<protein>
    <recommendedName>
        <fullName evidence="4">Flagellar basal-body/hook protein C-terminal domain-containing protein</fullName>
    </recommendedName>
</protein>
<dbReference type="AlphaFoldDB" id="A0A7S7LYT7"/>
<proteinExistence type="predicted"/>
<dbReference type="KEGG" id="sbal:HUE88_06635"/>
<dbReference type="EMBL" id="CP054492">
    <property type="protein sequence ID" value="QOY53343.1"/>
    <property type="molecule type" value="Genomic_DNA"/>
</dbReference>
<dbReference type="Proteomes" id="UP000593994">
    <property type="component" value="Chromosome"/>
</dbReference>
<organism evidence="2 3">
    <name type="scientific">Candidatus Sulfurimonas baltica</name>
    <dbReference type="NCBI Taxonomy" id="2740404"/>
    <lineage>
        <taxon>Bacteria</taxon>
        <taxon>Pseudomonadati</taxon>
        <taxon>Campylobacterota</taxon>
        <taxon>Epsilonproteobacteria</taxon>
        <taxon>Campylobacterales</taxon>
        <taxon>Sulfurimonadaceae</taxon>
        <taxon>Sulfurimonas</taxon>
    </lineage>
</organism>
<evidence type="ECO:0000313" key="3">
    <source>
        <dbReference type="Proteomes" id="UP000593994"/>
    </source>
</evidence>
<evidence type="ECO:0000256" key="1">
    <source>
        <dbReference type="SAM" id="MobiDB-lite"/>
    </source>
</evidence>
<accession>A0A7S7LYT7</accession>